<dbReference type="PANTHER" id="PTHR48090">
    <property type="entry name" value="UNDECAPRENYL-PHOSPHATE 4-DEOXY-4-FORMAMIDO-L-ARABINOSE TRANSFERASE-RELATED"/>
    <property type="match status" value="1"/>
</dbReference>
<keyword evidence="2" id="KW-0808">Transferase</keyword>
<dbReference type="OrthoDB" id="274511at2"/>
<dbReference type="InterPro" id="IPR001173">
    <property type="entry name" value="Glyco_trans_2-like"/>
</dbReference>
<dbReference type="PANTHER" id="PTHR48090:SF7">
    <property type="entry name" value="RFBJ PROTEIN"/>
    <property type="match status" value="1"/>
</dbReference>
<dbReference type="Proteomes" id="UP000319576">
    <property type="component" value="Chromosome"/>
</dbReference>
<protein>
    <submittedName>
        <fullName evidence="2">Poly-beta-1,6-N-acetyl-D-glucosamine synthase</fullName>
        <ecNumber evidence="2">2.4.1.-</ecNumber>
    </submittedName>
</protein>
<evidence type="ECO:0000259" key="1">
    <source>
        <dbReference type="Pfam" id="PF00535"/>
    </source>
</evidence>
<reference evidence="2 3" key="1">
    <citation type="submission" date="2019-02" db="EMBL/GenBank/DDBJ databases">
        <title>Deep-cultivation of Planctomycetes and their phenomic and genomic characterization uncovers novel biology.</title>
        <authorList>
            <person name="Wiegand S."/>
            <person name="Jogler M."/>
            <person name="Boedeker C."/>
            <person name="Pinto D."/>
            <person name="Vollmers J."/>
            <person name="Rivas-Marin E."/>
            <person name="Kohn T."/>
            <person name="Peeters S.H."/>
            <person name="Heuer A."/>
            <person name="Rast P."/>
            <person name="Oberbeckmann S."/>
            <person name="Bunk B."/>
            <person name="Jeske O."/>
            <person name="Meyerdierks A."/>
            <person name="Storesund J.E."/>
            <person name="Kallscheuer N."/>
            <person name="Luecker S."/>
            <person name="Lage O.M."/>
            <person name="Pohl T."/>
            <person name="Merkel B.J."/>
            <person name="Hornburger P."/>
            <person name="Mueller R.-W."/>
            <person name="Bruemmer F."/>
            <person name="Labrenz M."/>
            <person name="Spormann A.M."/>
            <person name="Op den Camp H."/>
            <person name="Overmann J."/>
            <person name="Amann R."/>
            <person name="Jetten M.S.M."/>
            <person name="Mascher T."/>
            <person name="Medema M.H."/>
            <person name="Devos D.P."/>
            <person name="Kaster A.-K."/>
            <person name="Ovreas L."/>
            <person name="Rohde M."/>
            <person name="Galperin M.Y."/>
            <person name="Jogler C."/>
        </authorList>
    </citation>
    <scope>NUCLEOTIDE SEQUENCE [LARGE SCALE GENOMIC DNA]</scope>
    <source>
        <strain evidence="2 3">ETA_A1</strain>
    </source>
</reference>
<sequence>MAHPTTAPRPGVTVVVPTHDAADKLEKMLPAWGAVLARAKRPYEILVVDDGSTDRTPAVVEAMAAGRVSHVRGLRHDARKGFGACLRTALAEAHQPLLCYVSPDYPFTPHDLFGMLDRIELRDEILGKQADLISGARRGRRAPLLAQAASWLWRGFWRLFAGMRMEPPEVWPGYRNRVYGVFVGWFFGVPMVDVGSPFKLFRTDFLRRVPIQSDGDFVHTELVAKATFLTSIMDEVPLTPQPDAPVPRGDFFWRELFAVFSNPQFAHPPAPAAPPAPAVSPA</sequence>
<dbReference type="InterPro" id="IPR050256">
    <property type="entry name" value="Glycosyltransferase_2"/>
</dbReference>
<dbReference type="Gene3D" id="3.90.550.10">
    <property type="entry name" value="Spore Coat Polysaccharide Biosynthesis Protein SpsA, Chain A"/>
    <property type="match status" value="1"/>
</dbReference>
<dbReference type="CDD" id="cd04179">
    <property type="entry name" value="DPM_DPG-synthase_like"/>
    <property type="match status" value="1"/>
</dbReference>
<proteinExistence type="predicted"/>
<dbReference type="RefSeq" id="WP_145244306.1">
    <property type="nucleotide sequence ID" value="NZ_CP036273.1"/>
</dbReference>
<name>A0A517Y2X3_9BACT</name>
<evidence type="ECO:0000313" key="3">
    <source>
        <dbReference type="Proteomes" id="UP000319576"/>
    </source>
</evidence>
<dbReference type="KEGG" id="uli:ETAA1_61280"/>
<keyword evidence="3" id="KW-1185">Reference proteome</keyword>
<dbReference type="SUPFAM" id="SSF53448">
    <property type="entry name" value="Nucleotide-diphospho-sugar transferases"/>
    <property type="match status" value="1"/>
</dbReference>
<evidence type="ECO:0000313" key="2">
    <source>
        <dbReference type="EMBL" id="QDU24115.1"/>
    </source>
</evidence>
<dbReference type="GO" id="GO:0016757">
    <property type="term" value="F:glycosyltransferase activity"/>
    <property type="evidence" value="ECO:0007669"/>
    <property type="project" value="UniProtKB-KW"/>
</dbReference>
<dbReference type="EC" id="2.4.1.-" evidence="2"/>
<keyword evidence="2" id="KW-0328">Glycosyltransferase</keyword>
<feature type="domain" description="Glycosyltransferase 2-like" evidence="1">
    <location>
        <begin position="13"/>
        <end position="142"/>
    </location>
</feature>
<organism evidence="2 3">
    <name type="scientific">Urbifossiella limnaea</name>
    <dbReference type="NCBI Taxonomy" id="2528023"/>
    <lineage>
        <taxon>Bacteria</taxon>
        <taxon>Pseudomonadati</taxon>
        <taxon>Planctomycetota</taxon>
        <taxon>Planctomycetia</taxon>
        <taxon>Gemmatales</taxon>
        <taxon>Gemmataceae</taxon>
        <taxon>Urbifossiella</taxon>
    </lineage>
</organism>
<dbReference type="InterPro" id="IPR029044">
    <property type="entry name" value="Nucleotide-diphossugar_trans"/>
</dbReference>
<dbReference type="Pfam" id="PF00535">
    <property type="entry name" value="Glycos_transf_2"/>
    <property type="match status" value="1"/>
</dbReference>
<gene>
    <name evidence="2" type="primary">pgaC_3</name>
    <name evidence="2" type="ORF">ETAA1_61280</name>
</gene>
<accession>A0A517Y2X3</accession>
<dbReference type="EMBL" id="CP036273">
    <property type="protein sequence ID" value="QDU24115.1"/>
    <property type="molecule type" value="Genomic_DNA"/>
</dbReference>
<dbReference type="AlphaFoldDB" id="A0A517Y2X3"/>